<feature type="compositionally biased region" description="Low complexity" evidence="1">
    <location>
        <begin position="155"/>
        <end position="167"/>
    </location>
</feature>
<gene>
    <name evidence="2" type="ORF">TM448B02743_0004</name>
</gene>
<evidence type="ECO:0000313" key="2">
    <source>
        <dbReference type="EMBL" id="QJI01732.1"/>
    </source>
</evidence>
<sequence>MPIPKIEELLKAHEDLGNICSVLKAGDVQADAMQRLQDDLDKVLDRISPPQQSSGQASDFQGIISALKTLSLEAQSGEAGYTLADKIDSVLAEVEKAASDAAAAAAVAPEPMAAVVTDPAPEVAVAPVEAVKAKEPEPAADTAVKPEPEVKADPAAEPAEPAPAPASVEKASLQETLDSFRVSIIGEVKGVMDDLKKSMVTKAGVVNSVIPAARIQPRPPTQPVKPEADGYHMDHTKDPMLDEYNEYGQLKE</sequence>
<feature type="region of interest" description="Disordered" evidence="1">
    <location>
        <begin position="131"/>
        <end position="167"/>
    </location>
</feature>
<organism evidence="2">
    <name type="scientific">viral metagenome</name>
    <dbReference type="NCBI Taxonomy" id="1070528"/>
    <lineage>
        <taxon>unclassified sequences</taxon>
        <taxon>metagenomes</taxon>
        <taxon>organismal metagenomes</taxon>
    </lineage>
</organism>
<feature type="compositionally biased region" description="Basic and acidic residues" evidence="1">
    <location>
        <begin position="226"/>
        <end position="240"/>
    </location>
</feature>
<proteinExistence type="predicted"/>
<dbReference type="AlphaFoldDB" id="A0A6M3XV34"/>
<name>A0A6M3XV34_9ZZZZ</name>
<feature type="compositionally biased region" description="Basic and acidic residues" evidence="1">
    <location>
        <begin position="144"/>
        <end position="154"/>
    </location>
</feature>
<reference evidence="2" key="1">
    <citation type="submission" date="2020-03" db="EMBL/GenBank/DDBJ databases">
        <title>The deep terrestrial virosphere.</title>
        <authorList>
            <person name="Holmfeldt K."/>
            <person name="Nilsson E."/>
            <person name="Simone D."/>
            <person name="Lopez-Fernandez M."/>
            <person name="Wu X."/>
            <person name="de Brujin I."/>
            <person name="Lundin D."/>
            <person name="Andersson A."/>
            <person name="Bertilsson S."/>
            <person name="Dopson M."/>
        </authorList>
    </citation>
    <scope>NUCLEOTIDE SEQUENCE</scope>
    <source>
        <strain evidence="2">TM448B02743</strain>
    </source>
</reference>
<protein>
    <submittedName>
        <fullName evidence="2">Uncharacterized protein</fullName>
    </submittedName>
</protein>
<accession>A0A6M3XV34</accession>
<feature type="region of interest" description="Disordered" evidence="1">
    <location>
        <begin position="215"/>
        <end position="252"/>
    </location>
</feature>
<evidence type="ECO:0000256" key="1">
    <source>
        <dbReference type="SAM" id="MobiDB-lite"/>
    </source>
</evidence>
<dbReference type="EMBL" id="MT144946">
    <property type="protein sequence ID" value="QJI01732.1"/>
    <property type="molecule type" value="Genomic_DNA"/>
</dbReference>